<dbReference type="Proteomes" id="UP000182491">
    <property type="component" value="Unassembled WGS sequence"/>
</dbReference>
<dbReference type="OrthoDB" id="853848at2"/>
<gene>
    <name evidence="1" type="ORF">SAMN04487941_1996</name>
</gene>
<organism evidence="1 2">
    <name type="scientific">Pontibacter akesuensis</name>
    <dbReference type="NCBI Taxonomy" id="388950"/>
    <lineage>
        <taxon>Bacteria</taxon>
        <taxon>Pseudomonadati</taxon>
        <taxon>Bacteroidota</taxon>
        <taxon>Cytophagia</taxon>
        <taxon>Cytophagales</taxon>
        <taxon>Hymenobacteraceae</taxon>
        <taxon>Pontibacter</taxon>
    </lineage>
</organism>
<proteinExistence type="predicted"/>
<protein>
    <submittedName>
        <fullName evidence="1">Uncharacterized protein</fullName>
    </submittedName>
</protein>
<dbReference type="RefSeq" id="WP_157578005.1">
    <property type="nucleotide sequence ID" value="NZ_BMXC01000002.1"/>
</dbReference>
<keyword evidence="2" id="KW-1185">Reference proteome</keyword>
<sequence length="54" mass="6102">MKIVILIFACMAGMSASIQKSAKDVQEIQSRHELREYKAYPNLLPQVEIVAPEL</sequence>
<reference evidence="2" key="1">
    <citation type="submission" date="2016-10" db="EMBL/GenBank/DDBJ databases">
        <authorList>
            <person name="Varghese N."/>
        </authorList>
    </citation>
    <scope>NUCLEOTIDE SEQUENCE [LARGE SCALE GENOMIC DNA]</scope>
    <source>
        <strain evidence="2">DSM 18820</strain>
    </source>
</reference>
<evidence type="ECO:0000313" key="1">
    <source>
        <dbReference type="EMBL" id="SFU69081.1"/>
    </source>
</evidence>
<accession>A0A1I7I854</accession>
<evidence type="ECO:0000313" key="2">
    <source>
        <dbReference type="Proteomes" id="UP000182491"/>
    </source>
</evidence>
<name>A0A1I7I854_9BACT</name>
<dbReference type="EMBL" id="FPCA01000002">
    <property type="protein sequence ID" value="SFU69081.1"/>
    <property type="molecule type" value="Genomic_DNA"/>
</dbReference>
<dbReference type="AlphaFoldDB" id="A0A1I7I854"/>